<evidence type="ECO:0000256" key="8">
    <source>
        <dbReference type="ARBA" id="ARBA00022801"/>
    </source>
</evidence>
<feature type="region of interest" description="Disordered" evidence="12">
    <location>
        <begin position="239"/>
        <end position="280"/>
    </location>
</feature>
<name>A0A1A8D428_NOTKA</name>
<evidence type="ECO:0000256" key="10">
    <source>
        <dbReference type="ARBA" id="ARBA00023268"/>
    </source>
</evidence>
<proteinExistence type="inferred from homology"/>
<protein>
    <recommendedName>
        <fullName evidence="11">Gypsy retrotransposon integrase-like protein 1</fullName>
        <ecNumber evidence="2">3.1.26.4</ecNumber>
    </recommendedName>
</protein>
<dbReference type="PANTHER" id="PTHR37984">
    <property type="entry name" value="PROTEIN CBG26694"/>
    <property type="match status" value="1"/>
</dbReference>
<dbReference type="InterPro" id="IPR021109">
    <property type="entry name" value="Peptidase_aspartic_dom_sf"/>
</dbReference>
<dbReference type="GO" id="GO:0004523">
    <property type="term" value="F:RNA-DNA hybrid ribonuclease activity"/>
    <property type="evidence" value="ECO:0007669"/>
    <property type="project" value="UniProtKB-EC"/>
</dbReference>
<evidence type="ECO:0000256" key="4">
    <source>
        <dbReference type="ARBA" id="ARBA00022679"/>
    </source>
</evidence>
<dbReference type="EC" id="3.1.26.4" evidence="2"/>
<evidence type="ECO:0000256" key="2">
    <source>
        <dbReference type="ARBA" id="ARBA00012180"/>
    </source>
</evidence>
<dbReference type="Pfam" id="PF00078">
    <property type="entry name" value="RVT_1"/>
    <property type="match status" value="1"/>
</dbReference>
<evidence type="ECO:0000313" key="15">
    <source>
        <dbReference type="EMBL" id="SBP85983.1"/>
    </source>
</evidence>
<evidence type="ECO:0000259" key="14">
    <source>
        <dbReference type="PROSITE" id="PS50994"/>
    </source>
</evidence>
<dbReference type="InterPro" id="IPR043502">
    <property type="entry name" value="DNA/RNA_pol_sf"/>
</dbReference>
<dbReference type="Gene3D" id="2.40.70.10">
    <property type="entry name" value="Acid Proteases"/>
    <property type="match status" value="1"/>
</dbReference>
<dbReference type="FunFam" id="3.10.20.370:FF:000001">
    <property type="entry name" value="Retrovirus-related Pol polyprotein from transposon 17.6-like protein"/>
    <property type="match status" value="1"/>
</dbReference>
<evidence type="ECO:0000256" key="11">
    <source>
        <dbReference type="ARBA" id="ARBA00039658"/>
    </source>
</evidence>
<dbReference type="InterPro" id="IPR048270">
    <property type="entry name" value="PNMA_C"/>
</dbReference>
<evidence type="ECO:0000256" key="6">
    <source>
        <dbReference type="ARBA" id="ARBA00022722"/>
    </source>
</evidence>
<dbReference type="CDD" id="cd01647">
    <property type="entry name" value="RT_LTR"/>
    <property type="match status" value="1"/>
</dbReference>
<dbReference type="EMBL" id="HADZ01022042">
    <property type="protein sequence ID" value="SBP85983.1"/>
    <property type="molecule type" value="Transcribed_RNA"/>
</dbReference>
<dbReference type="Gene3D" id="1.10.340.70">
    <property type="match status" value="1"/>
</dbReference>
<keyword evidence="7" id="KW-0255">Endonuclease</keyword>
<dbReference type="Gene3D" id="3.30.420.10">
    <property type="entry name" value="Ribonuclease H-like superfamily/Ribonuclease H"/>
    <property type="match status" value="1"/>
</dbReference>
<dbReference type="InterPro" id="IPR000477">
    <property type="entry name" value="RT_dom"/>
</dbReference>
<dbReference type="InterPro" id="IPR001584">
    <property type="entry name" value="Integrase_cat-core"/>
</dbReference>
<reference evidence="15" key="2">
    <citation type="submission" date="2016-06" db="EMBL/GenBank/DDBJ databases">
        <title>The genome of a short-lived fish provides insights into sex chromosome evolution and the genetic control of aging.</title>
        <authorList>
            <person name="Reichwald K."/>
            <person name="Felder M."/>
            <person name="Petzold A."/>
            <person name="Koch P."/>
            <person name="Groth M."/>
            <person name="Platzer M."/>
        </authorList>
    </citation>
    <scope>NUCLEOTIDE SEQUENCE</scope>
    <source>
        <tissue evidence="15">Brain</tissue>
    </source>
</reference>
<dbReference type="GO" id="GO:0006508">
    <property type="term" value="P:proteolysis"/>
    <property type="evidence" value="ECO:0007669"/>
    <property type="project" value="UniProtKB-KW"/>
</dbReference>
<dbReference type="SUPFAM" id="SSF50630">
    <property type="entry name" value="Acid proteases"/>
    <property type="match status" value="1"/>
</dbReference>
<dbReference type="FunFam" id="3.30.70.270:FF:000020">
    <property type="entry name" value="Transposon Tf2-6 polyprotein-like Protein"/>
    <property type="match status" value="1"/>
</dbReference>
<dbReference type="Pfam" id="PF14893">
    <property type="entry name" value="PNMA"/>
    <property type="match status" value="1"/>
</dbReference>
<keyword evidence="10" id="KW-0511">Multifunctional enzyme</keyword>
<dbReference type="InterPro" id="IPR043128">
    <property type="entry name" value="Rev_trsase/Diguanyl_cyclase"/>
</dbReference>
<dbReference type="PROSITE" id="PS50878">
    <property type="entry name" value="RT_POL"/>
    <property type="match status" value="1"/>
</dbReference>
<evidence type="ECO:0000256" key="9">
    <source>
        <dbReference type="ARBA" id="ARBA00022918"/>
    </source>
</evidence>
<dbReference type="SUPFAM" id="SSF53098">
    <property type="entry name" value="Ribonuclease H-like"/>
    <property type="match status" value="1"/>
</dbReference>
<feature type="domain" description="Reverse transcriptase" evidence="13">
    <location>
        <begin position="632"/>
        <end position="811"/>
    </location>
</feature>
<evidence type="ECO:0000256" key="7">
    <source>
        <dbReference type="ARBA" id="ARBA00022759"/>
    </source>
</evidence>
<dbReference type="CDD" id="cd09274">
    <property type="entry name" value="RNase_HI_RT_Ty3"/>
    <property type="match status" value="1"/>
</dbReference>
<evidence type="ECO:0000256" key="1">
    <source>
        <dbReference type="ARBA" id="ARBA00010879"/>
    </source>
</evidence>
<keyword evidence="4" id="KW-0808">Transferase</keyword>
<dbReference type="InterPro" id="IPR041577">
    <property type="entry name" value="RT_RNaseH_2"/>
</dbReference>
<keyword evidence="6" id="KW-0540">Nuclease</keyword>
<accession>A0A1A8D428</accession>
<dbReference type="Pfam" id="PF00665">
    <property type="entry name" value="rve"/>
    <property type="match status" value="1"/>
</dbReference>
<dbReference type="InterPro" id="IPR036397">
    <property type="entry name" value="RNaseH_sf"/>
</dbReference>
<comment type="similarity">
    <text evidence="1">Belongs to the beta type-B retroviral polymerase family. HERV class-II K(HML-2) pol subfamily.</text>
</comment>
<dbReference type="GO" id="GO:0015074">
    <property type="term" value="P:DNA integration"/>
    <property type="evidence" value="ECO:0007669"/>
    <property type="project" value="InterPro"/>
</dbReference>
<dbReference type="GO" id="GO:0003964">
    <property type="term" value="F:RNA-directed DNA polymerase activity"/>
    <property type="evidence" value="ECO:0007669"/>
    <property type="project" value="UniProtKB-KW"/>
</dbReference>
<dbReference type="InterPro" id="IPR012337">
    <property type="entry name" value="RNaseH-like_sf"/>
</dbReference>
<evidence type="ECO:0000256" key="5">
    <source>
        <dbReference type="ARBA" id="ARBA00022695"/>
    </source>
</evidence>
<dbReference type="Pfam" id="PF17919">
    <property type="entry name" value="RT_RNaseH_2"/>
    <property type="match status" value="1"/>
</dbReference>
<evidence type="ECO:0000259" key="13">
    <source>
        <dbReference type="PROSITE" id="PS50878"/>
    </source>
</evidence>
<keyword evidence="5" id="KW-0548">Nucleotidyltransferase</keyword>
<organism evidence="15">
    <name type="scientific">Nothobranchius kadleci</name>
    <name type="common">African annual killifish</name>
    <dbReference type="NCBI Taxonomy" id="1051664"/>
    <lineage>
        <taxon>Eukaryota</taxon>
        <taxon>Metazoa</taxon>
        <taxon>Chordata</taxon>
        <taxon>Craniata</taxon>
        <taxon>Vertebrata</taxon>
        <taxon>Euteleostomi</taxon>
        <taxon>Actinopterygii</taxon>
        <taxon>Neopterygii</taxon>
        <taxon>Teleostei</taxon>
        <taxon>Neoteleostei</taxon>
        <taxon>Acanthomorphata</taxon>
        <taxon>Ovalentaria</taxon>
        <taxon>Atherinomorphae</taxon>
        <taxon>Cyprinodontiformes</taxon>
        <taxon>Nothobranchiidae</taxon>
        <taxon>Nothobranchius</taxon>
    </lineage>
</organism>
<evidence type="ECO:0000256" key="3">
    <source>
        <dbReference type="ARBA" id="ARBA00022670"/>
    </source>
</evidence>
<dbReference type="InterPro" id="IPR050951">
    <property type="entry name" value="Retrovirus_Pol_polyprotein"/>
</dbReference>
<dbReference type="Gene3D" id="3.30.70.270">
    <property type="match status" value="2"/>
</dbReference>
<dbReference type="Gene3D" id="3.10.20.370">
    <property type="match status" value="1"/>
</dbReference>
<dbReference type="PANTHER" id="PTHR37984:SF5">
    <property type="entry name" value="PROTEIN NYNRIN-LIKE"/>
    <property type="match status" value="1"/>
</dbReference>
<keyword evidence="3" id="KW-0645">Protease</keyword>
<keyword evidence="9" id="KW-0695">RNA-directed DNA polymerase</keyword>
<dbReference type="Pfam" id="PF13975">
    <property type="entry name" value="gag-asp_proteas"/>
    <property type="match status" value="1"/>
</dbReference>
<dbReference type="FunFam" id="3.10.10.10:FF:000007">
    <property type="entry name" value="Retrovirus-related Pol polyprotein from transposon 17.6-like Protein"/>
    <property type="match status" value="1"/>
</dbReference>
<keyword evidence="8" id="KW-0378">Hydrolase</keyword>
<feature type="non-terminal residue" evidence="15">
    <location>
        <position position="1538"/>
    </location>
</feature>
<dbReference type="FunFam" id="1.10.340.70:FF:000001">
    <property type="entry name" value="Retrovirus-related Pol polyprotein from transposon gypsy-like Protein"/>
    <property type="match status" value="1"/>
</dbReference>
<dbReference type="GO" id="GO:0003676">
    <property type="term" value="F:nucleic acid binding"/>
    <property type="evidence" value="ECO:0007669"/>
    <property type="project" value="InterPro"/>
</dbReference>
<evidence type="ECO:0000256" key="12">
    <source>
        <dbReference type="SAM" id="MobiDB-lite"/>
    </source>
</evidence>
<dbReference type="PROSITE" id="PS50994">
    <property type="entry name" value="INTEGRASE"/>
    <property type="match status" value="1"/>
</dbReference>
<gene>
    <name evidence="15" type="primary">CU041398.1</name>
</gene>
<sequence length="1538" mass="172362">MMPVYPGAPWLPKFKGHGEDLKYCDWKEQITGLLGTQELAEPRKVDIVLGALAGEAKRQVSVLEEKEKDQVRKILNYLDSLYGDRTPTAVLRSQFFGCTQKPSETVSSFILRLRELHCRLRRHDPDDSPSDVALRDQLLLGLQEGPLAQALKVYARRNPEGDFAAIRQEALLLDAEYGNTPTEATCSAVSNPCASPKSTQGPGWKEALKREIMEDVKAQMGELTQELVREVKSLLQPAAVAPQPSRFERERRRSTSYANDRDAQGVADSPPEGKGATETFVGQSPTIGVTIEGVQLQRLLDTGSQVTLMQQSLLEKYFTGIKPEKTPVFFQLRAANGLEIPYTGYAVLDFEVEGISIPGRGVIIVKDEHCTHPLIIGMNIVTACWKALFKSSAAAAPCPSPIKHQKAWKDAFATCRRIEATVAEDGLLGFVRLARRGPIRVPPRSEMLVWGRARRGPRGADYCALLDPTSETSKVGVARTLAIVRNGRIPVRVCNPHPYSLSIGRYEKLGKLYHMDETDVHGPRDLSLSLEEDGAVEVALVDAAVPTEQSELPQKVRDLTNRPDLSEAQQEELCALLQKWEKVFAKHDEDFGRTETVKHQIHTGGAAPIRERYRPLPPLMYREVKSLLSDMLERGVIRESCSPWAAPIVLVKKKDNSWRFCVDYRKLNAVTHKDAFPLPRIEETLTSLNRAGWFSTLDLASGYWQVEMDPQDREKTAFTTPLGLFEFERMPFGLCNAPATFQRLMQQCLSGQMAESLLVYLDDIIIYSPDFSSHLQHLDGVLQRLWQHGLKLRLDKCKLLQREVKFLGHVVDQRGVRPDPDKISAVRDWPPPSTVRQVRAFLGLAGYYRRFVAGFAKIARPLNALLAGAPINKGTETRAVRWSPEHQVAFDALKTALIQAPVLAYADYSLPFILYTDASNQGLGAVLAQVQTGQERVIAYASRSLHPAERNDANYSSFKLELLALKWAVTEKFKDYLTDSPPGGNGTALGSQLASFNYSIKYRPGKSNTNADALSRFPVPTSDDEPSDAEAAFSAAVELAPDGGSEDWADGEWELAQANDPDIRLVKEYVDRQTRPSRAERQAMSRTAQKLLQQQKRLVNKGNLLCRRVIEPRTNEEHYQIVCPSSRHREVWMRIHEAAAHAGVDRTLARVRQKFYWPDQEGEVRRYHQGCVACSLQREKVELRAPLNPVVVSYPLEVIGLDFLSLGRPTDVFQNILVATDLFTRFAWAIPTRDQTAQTTVRALWTHVIQPFGCPARFHSDQGPNFESALMKQLCDTYGVTKSRTTPYHPAGNGGTERFNQTLLGMLRSLETAKQNRWPEYISELVHAYNNTTHSSTGYAPSFLIFGRHLRLPVDLELGVGPQEVRHELSGWVNEHQRRLSTAYNIAGQKMSEAASQSKQHYDKKAKAMPLLPGERVWVRERNRQGRGKLCTWWGNDPFVILDKVGETGVVYRVQPEKGGRQQTVHRNALKPCTAPPVDILPPVAEPEAGSQRLLETLKWPEPLFYGFFPLAPHGNPKMDHRKQCGALLGLILASHQT</sequence>
<dbReference type="FunFam" id="3.30.420.10:FF:000032">
    <property type="entry name" value="Retrovirus-related Pol polyprotein from transposon 297-like Protein"/>
    <property type="match status" value="1"/>
</dbReference>
<dbReference type="Gene3D" id="3.10.10.10">
    <property type="entry name" value="HIV Type 1 Reverse Transcriptase, subunit A, domain 1"/>
    <property type="match status" value="1"/>
</dbReference>
<feature type="compositionally biased region" description="Basic and acidic residues" evidence="12">
    <location>
        <begin position="246"/>
        <end position="263"/>
    </location>
</feature>
<dbReference type="CDD" id="cd00303">
    <property type="entry name" value="retropepsin_like"/>
    <property type="match status" value="1"/>
</dbReference>
<dbReference type="InterPro" id="IPR041588">
    <property type="entry name" value="Integrase_H2C2"/>
</dbReference>
<dbReference type="SUPFAM" id="SSF56672">
    <property type="entry name" value="DNA/RNA polymerases"/>
    <property type="match status" value="1"/>
</dbReference>
<reference evidence="15" key="1">
    <citation type="submission" date="2016-05" db="EMBL/GenBank/DDBJ databases">
        <authorList>
            <person name="Lavstsen T."/>
            <person name="Jespersen J.S."/>
        </authorList>
    </citation>
    <scope>NUCLEOTIDE SEQUENCE</scope>
    <source>
        <tissue evidence="15">Brain</tissue>
    </source>
</reference>
<dbReference type="Pfam" id="PF17921">
    <property type="entry name" value="Integrase_H2C2"/>
    <property type="match status" value="1"/>
</dbReference>
<dbReference type="GO" id="GO:0008233">
    <property type="term" value="F:peptidase activity"/>
    <property type="evidence" value="ECO:0007669"/>
    <property type="project" value="UniProtKB-KW"/>
</dbReference>
<feature type="domain" description="Integrase catalytic" evidence="14">
    <location>
        <begin position="1191"/>
        <end position="1349"/>
    </location>
</feature>